<keyword evidence="5" id="KW-0378">Hydrolase</keyword>
<evidence type="ECO:0000256" key="3">
    <source>
        <dbReference type="ARBA" id="ARBA00022722"/>
    </source>
</evidence>
<proteinExistence type="predicted"/>
<evidence type="ECO:0000256" key="1">
    <source>
        <dbReference type="ARBA" id="ARBA00022553"/>
    </source>
</evidence>
<evidence type="ECO:0000256" key="2">
    <source>
        <dbReference type="ARBA" id="ARBA00022649"/>
    </source>
</evidence>
<dbReference type="GO" id="GO:0000166">
    <property type="term" value="F:nucleotide binding"/>
    <property type="evidence" value="ECO:0007669"/>
    <property type="project" value="UniProtKB-KW"/>
</dbReference>
<dbReference type="PANTHER" id="PTHR34139:SF1">
    <property type="entry name" value="RNASE MJ1380-RELATED"/>
    <property type="match status" value="1"/>
</dbReference>
<keyword evidence="4" id="KW-0547">Nucleotide-binding</keyword>
<keyword evidence="1" id="KW-0597">Phosphoprotein</keyword>
<dbReference type="GO" id="GO:0004540">
    <property type="term" value="F:RNA nuclease activity"/>
    <property type="evidence" value="ECO:0007669"/>
    <property type="project" value="InterPro"/>
</dbReference>
<name>A0A1F7VB07_9BACT</name>
<dbReference type="PANTHER" id="PTHR34139">
    <property type="entry name" value="UPF0331 PROTEIN MJ0127"/>
    <property type="match status" value="1"/>
</dbReference>
<dbReference type="STRING" id="1802407.A3I40_03115"/>
<dbReference type="InterPro" id="IPR051813">
    <property type="entry name" value="HepT_RNase_toxin"/>
</dbReference>
<evidence type="ECO:0000256" key="5">
    <source>
        <dbReference type="ARBA" id="ARBA00022801"/>
    </source>
</evidence>
<keyword evidence="3" id="KW-0540">Nuclease</keyword>
<gene>
    <name evidence="6" type="ORF">A3I40_03115</name>
</gene>
<evidence type="ECO:0000313" key="6">
    <source>
        <dbReference type="EMBL" id="OGL87177.1"/>
    </source>
</evidence>
<evidence type="ECO:0000256" key="4">
    <source>
        <dbReference type="ARBA" id="ARBA00022741"/>
    </source>
</evidence>
<dbReference type="GO" id="GO:0110001">
    <property type="term" value="C:toxin-antitoxin complex"/>
    <property type="evidence" value="ECO:0007669"/>
    <property type="project" value="InterPro"/>
</dbReference>
<protein>
    <recommendedName>
        <fullName evidence="8">DUF86 domain-containing protein</fullName>
    </recommendedName>
</protein>
<dbReference type="EMBL" id="MGEP01000035">
    <property type="protein sequence ID" value="OGL87177.1"/>
    <property type="molecule type" value="Genomic_DNA"/>
</dbReference>
<accession>A0A1F7VB07</accession>
<evidence type="ECO:0008006" key="8">
    <source>
        <dbReference type="Google" id="ProtNLM"/>
    </source>
</evidence>
<dbReference type="InterPro" id="IPR008201">
    <property type="entry name" value="HepT-like"/>
</dbReference>
<dbReference type="AlphaFoldDB" id="A0A1F7VB07"/>
<evidence type="ECO:0000313" key="7">
    <source>
        <dbReference type="Proteomes" id="UP000178723"/>
    </source>
</evidence>
<keyword evidence="2" id="KW-1277">Toxin-antitoxin system</keyword>
<sequence>MSRHDDSVSLRQMLDHAREAVALTAGKNQDDLLHERVLQLALVRLVEVIGEAAARVSENTQTKYRSIPWRDVISMRHKLIHGYDSVDIVVLWDTITDDLPKLIIELERACQQGQEG</sequence>
<comment type="caution">
    <text evidence="6">The sequence shown here is derived from an EMBL/GenBank/DDBJ whole genome shotgun (WGS) entry which is preliminary data.</text>
</comment>
<organism evidence="6 7">
    <name type="scientific">Candidatus Uhrbacteria bacterium RIFCSPLOWO2_02_FULL_48_12</name>
    <dbReference type="NCBI Taxonomy" id="1802407"/>
    <lineage>
        <taxon>Bacteria</taxon>
        <taxon>Candidatus Uhriibacteriota</taxon>
    </lineage>
</organism>
<reference evidence="6 7" key="1">
    <citation type="journal article" date="2016" name="Nat. Commun.">
        <title>Thousands of microbial genomes shed light on interconnected biogeochemical processes in an aquifer system.</title>
        <authorList>
            <person name="Anantharaman K."/>
            <person name="Brown C.T."/>
            <person name="Hug L.A."/>
            <person name="Sharon I."/>
            <person name="Castelle C.J."/>
            <person name="Probst A.J."/>
            <person name="Thomas B.C."/>
            <person name="Singh A."/>
            <person name="Wilkins M.J."/>
            <person name="Karaoz U."/>
            <person name="Brodie E.L."/>
            <person name="Williams K.H."/>
            <person name="Hubbard S.S."/>
            <person name="Banfield J.F."/>
        </authorList>
    </citation>
    <scope>NUCLEOTIDE SEQUENCE [LARGE SCALE GENOMIC DNA]</scope>
</reference>
<dbReference type="GO" id="GO:0016787">
    <property type="term" value="F:hydrolase activity"/>
    <property type="evidence" value="ECO:0007669"/>
    <property type="project" value="UniProtKB-KW"/>
</dbReference>
<dbReference type="Proteomes" id="UP000178723">
    <property type="component" value="Unassembled WGS sequence"/>
</dbReference>
<dbReference type="Pfam" id="PF01934">
    <property type="entry name" value="HepT-like"/>
    <property type="match status" value="1"/>
</dbReference>